<dbReference type="InterPro" id="IPR028082">
    <property type="entry name" value="Peripla_BP_I"/>
</dbReference>
<evidence type="ECO:0000313" key="6">
    <source>
        <dbReference type="Proteomes" id="UP000245489"/>
    </source>
</evidence>
<proteinExistence type="inferred from homology"/>
<reference evidence="5 6" key="1">
    <citation type="submission" date="2018-05" db="EMBL/GenBank/DDBJ databases">
        <title>Genomic Encyclopedia of Archaeal and Bacterial Type Strains, Phase II (KMG-II): from individual species to whole genera.</title>
        <authorList>
            <person name="Goeker M."/>
        </authorList>
    </citation>
    <scope>NUCLEOTIDE SEQUENCE [LARGE SCALE GENOMIC DNA]</scope>
    <source>
        <strain evidence="5 6">DSM 22214</strain>
    </source>
</reference>
<dbReference type="RefSeq" id="WP_109742807.1">
    <property type="nucleotide sequence ID" value="NZ_QGGO01000009.1"/>
</dbReference>
<comment type="caution">
    <text evidence="5">The sequence shown here is derived from an EMBL/GenBank/DDBJ whole genome shotgun (WGS) entry which is preliminary data.</text>
</comment>
<evidence type="ECO:0000256" key="1">
    <source>
        <dbReference type="ARBA" id="ARBA00010062"/>
    </source>
</evidence>
<dbReference type="Gene3D" id="3.40.50.2300">
    <property type="match status" value="2"/>
</dbReference>
<keyword evidence="6" id="KW-1185">Reference proteome</keyword>
<dbReference type="InterPro" id="IPR051010">
    <property type="entry name" value="BCAA_transport"/>
</dbReference>
<evidence type="ECO:0000256" key="2">
    <source>
        <dbReference type="ARBA" id="ARBA00022729"/>
    </source>
</evidence>
<feature type="domain" description="Leucine-binding protein" evidence="4">
    <location>
        <begin position="234"/>
        <end position="496"/>
    </location>
</feature>
<dbReference type="CDD" id="cd06268">
    <property type="entry name" value="PBP1_ABC_transporter_LIVBP-like"/>
    <property type="match status" value="1"/>
</dbReference>
<dbReference type="Gene3D" id="1.25.40.10">
    <property type="entry name" value="Tetratricopeptide repeat domain"/>
    <property type="match status" value="1"/>
</dbReference>
<dbReference type="OrthoDB" id="1490998at2"/>
<dbReference type="Proteomes" id="UP000245489">
    <property type="component" value="Unassembled WGS sequence"/>
</dbReference>
<dbReference type="Pfam" id="PF13458">
    <property type="entry name" value="Peripla_BP_6"/>
    <property type="match status" value="1"/>
</dbReference>
<comment type="similarity">
    <text evidence="1">Belongs to the leucine-binding protein family.</text>
</comment>
<evidence type="ECO:0000313" key="5">
    <source>
        <dbReference type="EMBL" id="PWK26854.1"/>
    </source>
</evidence>
<protein>
    <submittedName>
        <fullName evidence="5">ABC-type branched-subunit amino acid transport system substrate-binding protein</fullName>
    </submittedName>
</protein>
<dbReference type="AlphaFoldDB" id="A0A316E9U3"/>
<organism evidence="5 6">
    <name type="scientific">Arcicella aurantiaca</name>
    <dbReference type="NCBI Taxonomy" id="591202"/>
    <lineage>
        <taxon>Bacteria</taxon>
        <taxon>Pseudomonadati</taxon>
        <taxon>Bacteroidota</taxon>
        <taxon>Cytophagia</taxon>
        <taxon>Cytophagales</taxon>
        <taxon>Flectobacillaceae</taxon>
        <taxon>Arcicella</taxon>
    </lineage>
</organism>
<dbReference type="InterPro" id="IPR028081">
    <property type="entry name" value="Leu-bd"/>
</dbReference>
<evidence type="ECO:0000256" key="3">
    <source>
        <dbReference type="SAM" id="SignalP"/>
    </source>
</evidence>
<keyword evidence="2 3" id="KW-0732">Signal</keyword>
<evidence type="ECO:0000259" key="4">
    <source>
        <dbReference type="Pfam" id="PF13458"/>
    </source>
</evidence>
<dbReference type="SUPFAM" id="SSF48452">
    <property type="entry name" value="TPR-like"/>
    <property type="match status" value="1"/>
</dbReference>
<dbReference type="EMBL" id="QGGO01000009">
    <property type="protein sequence ID" value="PWK26854.1"/>
    <property type="molecule type" value="Genomic_DNA"/>
</dbReference>
<dbReference type="InterPro" id="IPR011990">
    <property type="entry name" value="TPR-like_helical_dom_sf"/>
</dbReference>
<name>A0A316E9U3_9BACT</name>
<dbReference type="PANTHER" id="PTHR30483">
    <property type="entry name" value="LEUCINE-SPECIFIC-BINDING PROTEIN"/>
    <property type="match status" value="1"/>
</dbReference>
<dbReference type="PANTHER" id="PTHR30483:SF6">
    <property type="entry name" value="PERIPLASMIC BINDING PROTEIN OF ABC TRANSPORTER FOR NATURAL AMINO ACIDS"/>
    <property type="match status" value="1"/>
</dbReference>
<sequence>MLKRLILLLIIFSAFQTAFAQKSVSEYETAYKKALQTFKSGDFEKAQTEFGALCNNRIESTFVPYSFYFNALSSTKLQKYFEAKTTLKNLLVLYPNWTKKDEINYLFSNIAFEEKNYVDALNYAKSITDDSFQDDLAEMKAFYIGQIQSTKTLNELSAKFPDESILLEKKNKTAIIANTQTSTNSSSKNKNYFNFGLLLPLSVETLDPERTRKNQYAIDIYQGMKMAKNVLLKEGITINLFTYDIANNTDDMLELVNNESFQKMDLLVGPLYAESNRVATAYCETAQIPIINPMSNNQKLLDEYELVFLAQPSAVMQATKAAEFVRKQPFLGRNTAIYYTDSPNDSTMAETYRQQMEKVGYEIVKFEKILPFADDIGNKLPEKRVSHIFMATSDKKAGLSMINALNKKDVMYPLVTTAEAFNSSNLSNGTLAGREVYCFDPEFVDVEKPIVDTFRKDYLSKYGVIPSYYAFHGYDIALFWGRILGRYGNNIRKGLDNRDSYKDIYNLAGFNYLKSQDNQVLPFTTFQNYKFVLTK</sequence>
<dbReference type="SUPFAM" id="SSF53822">
    <property type="entry name" value="Periplasmic binding protein-like I"/>
    <property type="match status" value="1"/>
</dbReference>
<feature type="signal peptide" evidence="3">
    <location>
        <begin position="1"/>
        <end position="20"/>
    </location>
</feature>
<gene>
    <name evidence="5" type="ORF">LV89_02060</name>
</gene>
<accession>A0A316E9U3</accession>
<feature type="chain" id="PRO_5016380637" evidence="3">
    <location>
        <begin position="21"/>
        <end position="535"/>
    </location>
</feature>